<dbReference type="Proteomes" id="UP000326396">
    <property type="component" value="Linkage Group LG5"/>
</dbReference>
<dbReference type="EMBL" id="SZYD01000015">
    <property type="protein sequence ID" value="KAD3641090.1"/>
    <property type="molecule type" value="Genomic_DNA"/>
</dbReference>
<dbReference type="PANTHER" id="PTHR35737:SF1">
    <property type="entry name" value="CRYPTIC LOCI REGULATOR"/>
    <property type="match status" value="1"/>
</dbReference>
<dbReference type="AlphaFoldDB" id="A0A5N6MLG3"/>
<sequence>MELHEEEWELVSDDGFVYKRLKRQPVDSIITTVSTAPPSDPAAEERNRRERKKIMLLKLKTRYQEEIQNWEFLSNTLKALQDRMQIQPQPTAFPDLPVSVSSSTEHLLDSAYREIVETVLVQVEAQEACINEVSTLCDVAKSLCNAEEQQLKQPFVCLPIWESSPRKLITMLCEE</sequence>
<keyword evidence="2" id="KW-1185">Reference proteome</keyword>
<evidence type="ECO:0000313" key="2">
    <source>
        <dbReference type="Proteomes" id="UP000326396"/>
    </source>
</evidence>
<comment type="caution">
    <text evidence="1">The sequence shown here is derived from an EMBL/GenBank/DDBJ whole genome shotgun (WGS) entry which is preliminary data.</text>
</comment>
<organism evidence="1 2">
    <name type="scientific">Mikania micrantha</name>
    <name type="common">bitter vine</name>
    <dbReference type="NCBI Taxonomy" id="192012"/>
    <lineage>
        <taxon>Eukaryota</taxon>
        <taxon>Viridiplantae</taxon>
        <taxon>Streptophyta</taxon>
        <taxon>Embryophyta</taxon>
        <taxon>Tracheophyta</taxon>
        <taxon>Spermatophyta</taxon>
        <taxon>Magnoliopsida</taxon>
        <taxon>eudicotyledons</taxon>
        <taxon>Gunneridae</taxon>
        <taxon>Pentapetalae</taxon>
        <taxon>asterids</taxon>
        <taxon>campanulids</taxon>
        <taxon>Asterales</taxon>
        <taxon>Asteraceae</taxon>
        <taxon>Asteroideae</taxon>
        <taxon>Heliantheae alliance</taxon>
        <taxon>Eupatorieae</taxon>
        <taxon>Mikania</taxon>
    </lineage>
</organism>
<proteinExistence type="predicted"/>
<dbReference type="PANTHER" id="PTHR35737">
    <property type="entry name" value="CRYPTIC LOCI REGULATOR"/>
    <property type="match status" value="1"/>
</dbReference>
<protein>
    <submittedName>
        <fullName evidence="1">Uncharacterized protein</fullName>
    </submittedName>
</protein>
<dbReference type="OrthoDB" id="1930051at2759"/>
<evidence type="ECO:0000313" key="1">
    <source>
        <dbReference type="EMBL" id="KAD3641090.1"/>
    </source>
</evidence>
<reference evidence="1 2" key="1">
    <citation type="submission" date="2019-05" db="EMBL/GenBank/DDBJ databases">
        <title>Mikania micrantha, genome provides insights into the molecular mechanism of rapid growth.</title>
        <authorList>
            <person name="Liu B."/>
        </authorList>
    </citation>
    <scope>NUCLEOTIDE SEQUENCE [LARGE SCALE GENOMIC DNA]</scope>
    <source>
        <strain evidence="1">NLD-2019</strain>
        <tissue evidence="1">Leaf</tissue>
    </source>
</reference>
<accession>A0A5N6MLG3</accession>
<gene>
    <name evidence="1" type="ORF">E3N88_30314</name>
</gene>
<name>A0A5N6MLG3_9ASTR</name>